<dbReference type="Pfam" id="PF12867">
    <property type="entry name" value="DinB_2"/>
    <property type="match status" value="1"/>
</dbReference>
<dbReference type="EMBL" id="CP072648">
    <property type="protein sequence ID" value="QUW03730.1"/>
    <property type="molecule type" value="Genomic_DNA"/>
</dbReference>
<evidence type="ECO:0000259" key="5">
    <source>
        <dbReference type="Pfam" id="PF12867"/>
    </source>
</evidence>
<dbReference type="InterPro" id="IPR042095">
    <property type="entry name" value="SUMF_sf"/>
</dbReference>
<accession>A0ABX8BD15</accession>
<name>A0ABX8BD15_9BACT</name>
<feature type="domain" description="Sulfatase-modifying factor enzyme-like" evidence="4">
    <location>
        <begin position="192"/>
        <end position="327"/>
    </location>
</feature>
<dbReference type="PANTHER" id="PTHR23150:SF36">
    <property type="entry name" value="HERCYNINE OXYGENASE"/>
    <property type="match status" value="1"/>
</dbReference>
<feature type="domain" description="DinB-like" evidence="5">
    <location>
        <begin position="21"/>
        <end position="155"/>
    </location>
</feature>
<evidence type="ECO:0000313" key="6">
    <source>
        <dbReference type="EMBL" id="QUW03730.1"/>
    </source>
</evidence>
<dbReference type="NCBIfam" id="TIGR03440">
    <property type="entry name" value="egtB_TIGR03440"/>
    <property type="match status" value="1"/>
</dbReference>
<evidence type="ECO:0000313" key="7">
    <source>
        <dbReference type="Proteomes" id="UP000676506"/>
    </source>
</evidence>
<evidence type="ECO:0000259" key="4">
    <source>
        <dbReference type="Pfam" id="PF03781"/>
    </source>
</evidence>
<dbReference type="InterPro" id="IPR005532">
    <property type="entry name" value="SUMF_dom"/>
</dbReference>
<dbReference type="SUPFAM" id="SSF56436">
    <property type="entry name" value="C-type lectin-like"/>
    <property type="match status" value="1"/>
</dbReference>
<dbReference type="PANTHER" id="PTHR23150">
    <property type="entry name" value="SULFATASE MODIFYING FACTOR 1, 2"/>
    <property type="match status" value="1"/>
</dbReference>
<dbReference type="Gene3D" id="3.90.1580.10">
    <property type="entry name" value="paralog of FGE (formylglycine-generating enzyme)"/>
    <property type="match status" value="2"/>
</dbReference>
<sequence length="430" mass="48675">MEATRTQLELMDDREPWAARYRAVRTVSEQICRPLEIEDYVVQPMPEVSPPKWHLAHTSWFFEAFILKPYVTGYRPFHPRYDYVFNSYYEAVGERHPRAQRGLVTRPTVREVYAYRAYVDAATERFIRHCDSATWATAQPVLTLGVHHEQQHQELLLTDIKAIMATNPLDPACAPLPDPLPVSPVLSTCPADGWYTVDGGRYAIGHTGDGFAFDNEGPRHEVLLRPFRLAAQSVTNRDFLAFMADGGYTRPELWLSDGWATVTARGWQSPAYWRPGAGGTWQVMTLHGLRPLGLDEPVCHLSFYEADAYARWAGKRLPTEAEWEVVANRVPMVGNFYESGAWHPLPLPAAAPLFGDVWVWTASPYTAYPGFRPANGALGEYNGKFMCNQMVLRGGSCATSVTHIRPTYRNFFPPDARWQFTGVRLAEDMS</sequence>
<evidence type="ECO:0000256" key="3">
    <source>
        <dbReference type="ARBA" id="ARBA00037882"/>
    </source>
</evidence>
<dbReference type="RefSeq" id="WP_211429620.1">
    <property type="nucleotide sequence ID" value="NZ_CP072648.1"/>
</dbReference>
<keyword evidence="1" id="KW-0560">Oxidoreductase</keyword>
<proteinExistence type="predicted"/>
<protein>
    <submittedName>
        <fullName evidence="6">Ergothioneine biosynthesis protein EgtB</fullName>
    </submittedName>
</protein>
<dbReference type="InterPro" id="IPR034660">
    <property type="entry name" value="DinB/YfiT-like"/>
</dbReference>
<evidence type="ECO:0000256" key="2">
    <source>
        <dbReference type="ARBA" id="ARBA00023004"/>
    </source>
</evidence>
<organism evidence="6 7">
    <name type="scientific">Chloracidobacterium validum</name>
    <dbReference type="NCBI Taxonomy" id="2821543"/>
    <lineage>
        <taxon>Bacteria</taxon>
        <taxon>Pseudomonadati</taxon>
        <taxon>Acidobacteriota</taxon>
        <taxon>Terriglobia</taxon>
        <taxon>Terriglobales</taxon>
        <taxon>Acidobacteriaceae</taxon>
        <taxon>Chloracidobacterium</taxon>
    </lineage>
</organism>
<feature type="domain" description="Sulfatase-modifying factor enzyme-like" evidence="4">
    <location>
        <begin position="353"/>
        <end position="426"/>
    </location>
</feature>
<reference evidence="6 7" key="1">
    <citation type="submission" date="2021-03" db="EMBL/GenBank/DDBJ databases">
        <title>Genomic and phenotypic characterization of Chloracidobacterium isolates provides evidence for multiple species.</title>
        <authorList>
            <person name="Saini M.K."/>
            <person name="Costas A.M.G."/>
            <person name="Tank M."/>
            <person name="Bryant D.A."/>
        </authorList>
    </citation>
    <scope>NUCLEOTIDE SEQUENCE [LARGE SCALE GENOMIC DNA]</scope>
    <source>
        <strain evidence="6 7">BV2-C</strain>
    </source>
</reference>
<evidence type="ECO:0000256" key="1">
    <source>
        <dbReference type="ARBA" id="ARBA00023002"/>
    </source>
</evidence>
<dbReference type="Pfam" id="PF03781">
    <property type="entry name" value="FGE-sulfatase"/>
    <property type="match status" value="2"/>
</dbReference>
<comment type="pathway">
    <text evidence="3">Amino-acid biosynthesis; ergothioneine biosynthesis.</text>
</comment>
<dbReference type="Proteomes" id="UP000676506">
    <property type="component" value="Chromosome 1"/>
</dbReference>
<dbReference type="InterPro" id="IPR017806">
    <property type="entry name" value="EgtB"/>
</dbReference>
<dbReference type="InterPro" id="IPR051043">
    <property type="entry name" value="Sulfatase_Mod_Factor_Kinase"/>
</dbReference>
<keyword evidence="2" id="KW-0408">Iron</keyword>
<keyword evidence="7" id="KW-1185">Reference proteome</keyword>
<dbReference type="InterPro" id="IPR016187">
    <property type="entry name" value="CTDL_fold"/>
</dbReference>
<dbReference type="InterPro" id="IPR024775">
    <property type="entry name" value="DinB-like"/>
</dbReference>
<dbReference type="SUPFAM" id="SSF109854">
    <property type="entry name" value="DinB/YfiT-like putative metalloenzymes"/>
    <property type="match status" value="1"/>
</dbReference>
<gene>
    <name evidence="6" type="primary">egtB</name>
    <name evidence="6" type="ORF">J8C06_04670</name>
</gene>